<dbReference type="InterPro" id="IPR013767">
    <property type="entry name" value="PAS_fold"/>
</dbReference>
<dbReference type="Gene3D" id="3.30.450.20">
    <property type="entry name" value="PAS domain"/>
    <property type="match status" value="1"/>
</dbReference>
<dbReference type="EMBL" id="KM433674">
    <property type="protein sequence ID" value="AIM41281.1"/>
    <property type="molecule type" value="Genomic_DNA"/>
</dbReference>
<dbReference type="PANTHER" id="PTHR45138">
    <property type="entry name" value="REGULATORY COMPONENTS OF SENSORY TRANSDUCTION SYSTEM"/>
    <property type="match status" value="1"/>
</dbReference>
<feature type="domain" description="GGDEF" evidence="4">
    <location>
        <begin position="185"/>
        <end position="318"/>
    </location>
</feature>
<accession>A0A088F8L8</accession>
<dbReference type="EC" id="2.7.7.65" evidence="1"/>
<dbReference type="Gene3D" id="3.30.70.270">
    <property type="match status" value="1"/>
</dbReference>
<dbReference type="Pfam" id="PF00989">
    <property type="entry name" value="PAS"/>
    <property type="match status" value="1"/>
</dbReference>
<evidence type="ECO:0000256" key="2">
    <source>
        <dbReference type="ARBA" id="ARBA00034247"/>
    </source>
</evidence>
<dbReference type="PROSITE" id="PS50887">
    <property type="entry name" value="GGDEF"/>
    <property type="match status" value="1"/>
</dbReference>
<name>A0A088F8L8_9BACT</name>
<evidence type="ECO:0000313" key="5">
    <source>
        <dbReference type="EMBL" id="AIM41281.1"/>
    </source>
</evidence>
<dbReference type="AlphaFoldDB" id="A0A088F8L8"/>
<dbReference type="InterPro" id="IPR050469">
    <property type="entry name" value="Diguanylate_Cyclase"/>
</dbReference>
<dbReference type="SUPFAM" id="SSF55785">
    <property type="entry name" value="PYP-like sensor domain (PAS domain)"/>
    <property type="match status" value="1"/>
</dbReference>
<dbReference type="FunFam" id="3.30.70.270:FF:000001">
    <property type="entry name" value="Diguanylate cyclase domain protein"/>
    <property type="match status" value="1"/>
</dbReference>
<dbReference type="InterPro" id="IPR035965">
    <property type="entry name" value="PAS-like_dom_sf"/>
</dbReference>
<comment type="catalytic activity">
    <reaction evidence="2">
        <text>2 GTP = 3',3'-c-di-GMP + 2 diphosphate</text>
        <dbReference type="Rhea" id="RHEA:24898"/>
        <dbReference type="ChEBI" id="CHEBI:33019"/>
        <dbReference type="ChEBI" id="CHEBI:37565"/>
        <dbReference type="ChEBI" id="CHEBI:58805"/>
        <dbReference type="EC" id="2.7.7.65"/>
    </reaction>
</comment>
<sequence>MVVSIDDFISRAIIDNLNTGIVVIDLSYNVVMWNNFMVKYGELSKEEALGRNLFDIFPYLPKGWLELKFKSVQILKGYSFISWKQRAYLFKFLHNRPITGNVDYMFQDCTFLPILDENAQVTSICIIVQDMTDIAISQKMIDEVLDANKMLQQLSYYDGLTNIYNRMYLEKLLEREFEHAKAEDIPFSVVMFDLDHFKRVNDTYGHLAGDDVLKAVAKTVANHLRQADILGRYGGEEFLIIVPNLSHAELMLFCQQIRTSIEETVIQHNGIEIRVTLSIGIAPYRESMTDYLQIVHEADIALYQSKKLGRNRVTSYVQIDEVTCEE</sequence>
<dbReference type="PROSITE" id="PS50112">
    <property type="entry name" value="PAS"/>
    <property type="match status" value="1"/>
</dbReference>
<evidence type="ECO:0000256" key="1">
    <source>
        <dbReference type="ARBA" id="ARBA00012528"/>
    </source>
</evidence>
<organism evidence="5">
    <name type="scientific">Candidatus Magnetobacterium casense</name>
    <dbReference type="NCBI Taxonomy" id="1455061"/>
    <lineage>
        <taxon>Bacteria</taxon>
        <taxon>Pseudomonadati</taxon>
        <taxon>Nitrospirota</taxon>
        <taxon>Thermodesulfovibrionia</taxon>
        <taxon>Thermodesulfovibrionales</taxon>
        <taxon>Candidatus Magnetobacteriaceae</taxon>
        <taxon>Candidatus Magnetobacterium</taxon>
    </lineage>
</organism>
<feature type="domain" description="PAS" evidence="3">
    <location>
        <begin position="11"/>
        <end position="57"/>
    </location>
</feature>
<dbReference type="GO" id="GO:0006355">
    <property type="term" value="P:regulation of DNA-templated transcription"/>
    <property type="evidence" value="ECO:0007669"/>
    <property type="project" value="InterPro"/>
</dbReference>
<dbReference type="CDD" id="cd01949">
    <property type="entry name" value="GGDEF"/>
    <property type="match status" value="1"/>
</dbReference>
<dbReference type="Pfam" id="PF00990">
    <property type="entry name" value="GGDEF"/>
    <property type="match status" value="1"/>
</dbReference>
<evidence type="ECO:0000259" key="3">
    <source>
        <dbReference type="PROSITE" id="PS50112"/>
    </source>
</evidence>
<dbReference type="OrthoDB" id="9812260at2"/>
<evidence type="ECO:0000259" key="4">
    <source>
        <dbReference type="PROSITE" id="PS50887"/>
    </source>
</evidence>
<gene>
    <name evidence="5" type="ORF">Mcas_0686</name>
</gene>
<dbReference type="InterPro" id="IPR000014">
    <property type="entry name" value="PAS"/>
</dbReference>
<proteinExistence type="predicted"/>
<dbReference type="NCBIfam" id="TIGR00254">
    <property type="entry name" value="GGDEF"/>
    <property type="match status" value="1"/>
</dbReference>
<protein>
    <recommendedName>
        <fullName evidence="1">diguanylate cyclase</fullName>
        <ecNumber evidence="1">2.7.7.65</ecNumber>
    </recommendedName>
</protein>
<dbReference type="SUPFAM" id="SSF55073">
    <property type="entry name" value="Nucleotide cyclase"/>
    <property type="match status" value="1"/>
</dbReference>
<dbReference type="SMART" id="SM00267">
    <property type="entry name" value="GGDEF"/>
    <property type="match status" value="1"/>
</dbReference>
<dbReference type="GO" id="GO:0052621">
    <property type="term" value="F:diguanylate cyclase activity"/>
    <property type="evidence" value="ECO:0007669"/>
    <property type="project" value="UniProtKB-EC"/>
</dbReference>
<reference evidence="5" key="1">
    <citation type="journal article" date="2014" name="ISME J.">
        <title>Genomic insights into the uncultured genus 'Candidatus Magnetobacterium' in the phylum Nitrospirae.</title>
        <authorList>
            <person name="Lin W."/>
            <person name="Deng A."/>
            <person name="Wang Z."/>
            <person name="Li Y."/>
            <person name="Wen T."/>
            <person name="Wu L.F."/>
            <person name="Wu M."/>
            <person name="Pan Y."/>
        </authorList>
    </citation>
    <scope>NUCLEOTIDE SEQUENCE</scope>
    <source>
        <strain evidence="5">MYR-1</strain>
    </source>
</reference>
<dbReference type="RefSeq" id="WP_052567098.1">
    <property type="nucleotide sequence ID" value="NZ_JMFO01000016.1"/>
</dbReference>
<dbReference type="InterPro" id="IPR000160">
    <property type="entry name" value="GGDEF_dom"/>
</dbReference>
<dbReference type="InterPro" id="IPR029787">
    <property type="entry name" value="Nucleotide_cyclase"/>
</dbReference>
<dbReference type="PANTHER" id="PTHR45138:SF9">
    <property type="entry name" value="DIGUANYLATE CYCLASE DGCM-RELATED"/>
    <property type="match status" value="1"/>
</dbReference>
<dbReference type="InterPro" id="IPR043128">
    <property type="entry name" value="Rev_trsase/Diguanyl_cyclase"/>
</dbReference>